<dbReference type="Gene3D" id="3.40.190.10">
    <property type="entry name" value="Periplasmic binding protein-like II"/>
    <property type="match status" value="1"/>
</dbReference>
<dbReference type="InterPro" id="IPR015683">
    <property type="entry name" value="Ionotropic_Glu_rcpt"/>
</dbReference>
<sequence length="164" mass="18553">MGSPWRDRVSLTILDLQEKGVIQMFYDKWWKSPGLTCIRDEMKNKDGKASALGLDNIGGVFVVLLCGLAFAVLTAVFEFFWKSRKTSKSSRQSFCSEMTEELMFAMKCRASRQRPVLKRRCSKCFLGSTYVPNGMEVPVHENVGIQGFFDMSKPPVALDFNEAT</sequence>
<protein>
    <submittedName>
        <fullName evidence="2">Glutamate receptor: ionotropic kainate 2-like protein</fullName>
    </submittedName>
</protein>
<reference evidence="2 3" key="1">
    <citation type="journal article" date="2018" name="Gigascience">
        <title>Genomes of trombidid mites reveal novel predicted allergens and laterally-transferred genes associated with secondary metabolism.</title>
        <authorList>
            <person name="Dong X."/>
            <person name="Chaisiri K."/>
            <person name="Xia D."/>
            <person name="Armstrong S.D."/>
            <person name="Fang Y."/>
            <person name="Donnelly M.J."/>
            <person name="Kadowaki T."/>
            <person name="McGarry J.W."/>
            <person name="Darby A.C."/>
            <person name="Makepeace B.L."/>
        </authorList>
    </citation>
    <scope>NUCLEOTIDE SEQUENCE [LARGE SCALE GENOMIC DNA]</scope>
    <source>
        <strain evidence="2">UoL-WK</strain>
    </source>
</reference>
<accession>A0A3S3P770</accession>
<dbReference type="OrthoDB" id="6433644at2759"/>
<gene>
    <name evidence="2" type="ORF">B4U79_14667</name>
</gene>
<keyword evidence="1" id="KW-1133">Transmembrane helix</keyword>
<proteinExistence type="predicted"/>
<keyword evidence="1" id="KW-0812">Transmembrane</keyword>
<keyword evidence="3" id="KW-1185">Reference proteome</keyword>
<dbReference type="Proteomes" id="UP000285301">
    <property type="component" value="Unassembled WGS sequence"/>
</dbReference>
<dbReference type="PANTHER" id="PTHR18966">
    <property type="entry name" value="IONOTROPIC GLUTAMATE RECEPTOR"/>
    <property type="match status" value="1"/>
</dbReference>
<feature type="transmembrane region" description="Helical" evidence="1">
    <location>
        <begin position="57"/>
        <end position="81"/>
    </location>
</feature>
<dbReference type="STRING" id="1965070.A0A3S3P770"/>
<comment type="caution">
    <text evidence="2">The sequence shown here is derived from an EMBL/GenBank/DDBJ whole genome shotgun (WGS) entry which is preliminary data.</text>
</comment>
<dbReference type="EMBL" id="NCKU01000928">
    <property type="protein sequence ID" value="RWS13643.1"/>
    <property type="molecule type" value="Genomic_DNA"/>
</dbReference>
<keyword evidence="1" id="KW-0472">Membrane</keyword>
<evidence type="ECO:0000256" key="1">
    <source>
        <dbReference type="SAM" id="Phobius"/>
    </source>
</evidence>
<evidence type="ECO:0000313" key="3">
    <source>
        <dbReference type="Proteomes" id="UP000285301"/>
    </source>
</evidence>
<keyword evidence="2" id="KW-0675">Receptor</keyword>
<dbReference type="AlphaFoldDB" id="A0A3S3P770"/>
<evidence type="ECO:0000313" key="2">
    <source>
        <dbReference type="EMBL" id="RWS13643.1"/>
    </source>
</evidence>
<organism evidence="2 3">
    <name type="scientific">Dinothrombium tinctorium</name>
    <dbReference type="NCBI Taxonomy" id="1965070"/>
    <lineage>
        <taxon>Eukaryota</taxon>
        <taxon>Metazoa</taxon>
        <taxon>Ecdysozoa</taxon>
        <taxon>Arthropoda</taxon>
        <taxon>Chelicerata</taxon>
        <taxon>Arachnida</taxon>
        <taxon>Acari</taxon>
        <taxon>Acariformes</taxon>
        <taxon>Trombidiformes</taxon>
        <taxon>Prostigmata</taxon>
        <taxon>Anystina</taxon>
        <taxon>Parasitengona</taxon>
        <taxon>Trombidioidea</taxon>
        <taxon>Trombidiidae</taxon>
        <taxon>Dinothrombium</taxon>
    </lineage>
</organism>
<name>A0A3S3P770_9ACAR</name>